<proteinExistence type="predicted"/>
<dbReference type="InterPro" id="IPR019734">
    <property type="entry name" value="TPR_rpt"/>
</dbReference>
<dbReference type="Gene3D" id="1.25.40.10">
    <property type="entry name" value="Tetratricopeptide repeat domain"/>
    <property type="match status" value="2"/>
</dbReference>
<feature type="region of interest" description="Disordered" evidence="1">
    <location>
        <begin position="414"/>
        <end position="434"/>
    </location>
</feature>
<dbReference type="InterPro" id="IPR005158">
    <property type="entry name" value="BTAD"/>
</dbReference>
<dbReference type="InterPro" id="IPR011990">
    <property type="entry name" value="TPR-like_helical_dom_sf"/>
</dbReference>
<dbReference type="SUPFAM" id="SSF48452">
    <property type="entry name" value="TPR-like"/>
    <property type="match status" value="2"/>
</dbReference>
<dbReference type="Proteomes" id="UP001365405">
    <property type="component" value="Unassembled WGS sequence"/>
</dbReference>
<feature type="domain" description="Bacterial transcriptional activator" evidence="2">
    <location>
        <begin position="71"/>
        <end position="202"/>
    </location>
</feature>
<evidence type="ECO:0000313" key="4">
    <source>
        <dbReference type="Proteomes" id="UP001365405"/>
    </source>
</evidence>
<reference evidence="3 4" key="1">
    <citation type="submission" date="2024-04" db="EMBL/GenBank/DDBJ databases">
        <title>Novel species of the genus Ideonella isolated from streams.</title>
        <authorList>
            <person name="Lu H."/>
        </authorList>
    </citation>
    <scope>NUCLEOTIDE SEQUENCE [LARGE SCALE GENOMIC DNA]</scope>
    <source>
        <strain evidence="3 4">DXS22W</strain>
    </source>
</reference>
<dbReference type="Pfam" id="PF13191">
    <property type="entry name" value="AAA_16"/>
    <property type="match status" value="1"/>
</dbReference>
<dbReference type="PANTHER" id="PTHR35807">
    <property type="entry name" value="TRANSCRIPTIONAL REGULATOR REDD-RELATED"/>
    <property type="match status" value="1"/>
</dbReference>
<dbReference type="InterPro" id="IPR051677">
    <property type="entry name" value="AfsR-DnrI-RedD_regulator"/>
</dbReference>
<dbReference type="EMBL" id="JBBUTH010000006">
    <property type="protein sequence ID" value="MEK8050890.1"/>
    <property type="molecule type" value="Genomic_DNA"/>
</dbReference>
<protein>
    <submittedName>
        <fullName evidence="3">AAA family ATPase</fullName>
    </submittedName>
</protein>
<comment type="caution">
    <text evidence="3">The sequence shown here is derived from an EMBL/GenBank/DDBJ whole genome shotgun (WGS) entry which is preliminary data.</text>
</comment>
<organism evidence="3 4">
    <name type="scientific">Pseudaquabacterium inlustre</name>
    <dbReference type="NCBI Taxonomy" id="2984192"/>
    <lineage>
        <taxon>Bacteria</taxon>
        <taxon>Pseudomonadati</taxon>
        <taxon>Pseudomonadota</taxon>
        <taxon>Betaproteobacteria</taxon>
        <taxon>Burkholderiales</taxon>
        <taxon>Sphaerotilaceae</taxon>
        <taxon>Pseudaquabacterium</taxon>
    </lineage>
</organism>
<dbReference type="SUPFAM" id="SSF52540">
    <property type="entry name" value="P-loop containing nucleoside triphosphate hydrolases"/>
    <property type="match status" value="1"/>
</dbReference>
<feature type="compositionally biased region" description="Low complexity" evidence="1">
    <location>
        <begin position="424"/>
        <end position="434"/>
    </location>
</feature>
<dbReference type="InterPro" id="IPR027417">
    <property type="entry name" value="P-loop_NTPase"/>
</dbReference>
<dbReference type="Pfam" id="PF03704">
    <property type="entry name" value="BTAD"/>
    <property type="match status" value="1"/>
</dbReference>
<dbReference type="Pfam" id="PF13424">
    <property type="entry name" value="TPR_12"/>
    <property type="match status" value="1"/>
</dbReference>
<dbReference type="SMART" id="SM01043">
    <property type="entry name" value="BTAD"/>
    <property type="match status" value="1"/>
</dbReference>
<dbReference type="InterPro" id="IPR041664">
    <property type="entry name" value="AAA_16"/>
</dbReference>
<dbReference type="SMART" id="SM00028">
    <property type="entry name" value="TPR"/>
    <property type="match status" value="4"/>
</dbReference>
<evidence type="ECO:0000313" key="3">
    <source>
        <dbReference type="EMBL" id="MEK8050890.1"/>
    </source>
</evidence>
<dbReference type="RefSeq" id="WP_341410584.1">
    <property type="nucleotide sequence ID" value="NZ_JBBUTH010000006.1"/>
</dbReference>
<gene>
    <name evidence="3" type="ORF">AACH10_11640</name>
</gene>
<name>A0ABU9CGA1_9BURK</name>
<sequence length="1136" mass="120207">MLERHDAALLALLVLDGPQARQDVAALLWPAVPQAKALSSLRQRLYRLRRVVGHALVSEDGALQLADGVAHDLHATAELVGASASPSEFLLLAGHHHPPGEALSERLLALRERWLQARVAALEARADTLEGEGELTAALDIAQRLRAAQPASERAVRRCMRLLYLLGDRGQALAEYERCRVHLRTHLGLAPDDDTEQLARLVESARLPGRAPAGALTPAVALLRPPRLVGRDAVWARLQAAAHARLPVLVRGEPGIGKSRLVGDFGRSHARALVLRPAPEARHLPYSLALAWLEAWRALGLAVPEPAEAIQSLALVAPPQWGWGPAAPGAEQPRRLAQALAALLAPWARRSDACLVVDDLQWADDPSLALLLAWLDLAGTAGLPPVVLAVRSQSVPPVLSRWLLARQGAMNADAQAARSDRAGATASPTSATAPVPTPAVAASVLDLHLGPLDAAGLADLLASLQQGTAQAPAAEVQSLLRRTGGHPYIVLEMLRQGPGARVPQARGAREAGVAAAADAAAGLDARLRALLVRRVGHLPPLAQRLLQVLALAGGDVPDGVALQACGLDGPDLAEARRQLAAAQVLDDDGRAFDVVAEAVQTDLPTALAVRLHQRLAQALADAAAPPERVALHWAAAACFAQAAQAYRAAAQAAHLRGRLQQALAFHDAAAAAAAQAGEPEAQWTDLHCGLAVALLLDTDQGLHQRITSLAALARHDQQHLLIAQAQARAAINASDADAALPVAERALVLARQLSDAAAELRAAGWLGLARVLNGRVAPGLALLRGMLGRIEAVADPRARLDFFGAHGYALHQAGDYAGALQAFEQTLRLAESLGELGEALEQANNRMVCLGSLGQRDEALRAGEHMLVLWQRLGRPESVSAMSGMVQLAALYAARGRFAEAIERLQSALAVWRQSGPAGWRIITEHRLAVVYLRLGQHTRALQVLTPLGDDDDAGRAAMRVMVACRIAHQRGDAVLPRLRQALADFGPRLSAMDRRALHLLLAAHLPADDGLALSAQVAEEALAASDLPARRHALARQAHCCARLGQHEYARALAAEAWGPGGEPALLDLDHSSYCWLVHETAAAVGDAALAAAAQAEGCRWIRAALPHVPEAFRDSFLHRNPVHRSLMLGVPVEG</sequence>
<evidence type="ECO:0000256" key="1">
    <source>
        <dbReference type="SAM" id="MobiDB-lite"/>
    </source>
</evidence>
<accession>A0ABU9CGA1</accession>
<keyword evidence="4" id="KW-1185">Reference proteome</keyword>
<evidence type="ECO:0000259" key="2">
    <source>
        <dbReference type="SMART" id="SM01043"/>
    </source>
</evidence>